<feature type="domain" description="Helicase C-terminal" evidence="21">
    <location>
        <begin position="660"/>
        <end position="819"/>
    </location>
</feature>
<evidence type="ECO:0000256" key="10">
    <source>
        <dbReference type="ARBA" id="ARBA00022806"/>
    </source>
</evidence>
<evidence type="ECO:0000256" key="5">
    <source>
        <dbReference type="ARBA" id="ARBA00022618"/>
    </source>
</evidence>
<dbReference type="Pfam" id="PF25875">
    <property type="entry name" value="WHD_Rad26_CSB"/>
    <property type="match status" value="1"/>
</dbReference>
<keyword evidence="11" id="KW-0067">ATP-binding</keyword>
<dbReference type="CDD" id="cd18000">
    <property type="entry name" value="DEXHc_ERCC6"/>
    <property type="match status" value="1"/>
</dbReference>
<evidence type="ECO:0000256" key="18">
    <source>
        <dbReference type="ARBA" id="ARBA00029956"/>
    </source>
</evidence>
<feature type="compositionally biased region" description="Polar residues" evidence="19">
    <location>
        <begin position="101"/>
        <end position="116"/>
    </location>
</feature>
<accession>A0A9P0E1B3</accession>
<comment type="function">
    <text evidence="17">Involved in mitotic DNA repair and meiotic recombination. Functions in the recombinational DNA repair pathway. Essential for interhomolog gene conversion (GC), but may have a less important role in intersister GC than spn-A/Rad51. In the presence of DNA, spn-A/Rad51 enhances the ATPase activity of okr/Rad54.</text>
</comment>
<dbReference type="InterPro" id="IPR049730">
    <property type="entry name" value="SNF2/RAD54-like_C"/>
</dbReference>
<reference evidence="22" key="1">
    <citation type="submission" date="2022-01" db="EMBL/GenBank/DDBJ databases">
        <authorList>
            <person name="King R."/>
        </authorList>
    </citation>
    <scope>NUCLEOTIDE SEQUENCE</scope>
</reference>
<evidence type="ECO:0000313" key="23">
    <source>
        <dbReference type="Proteomes" id="UP001152798"/>
    </source>
</evidence>
<evidence type="ECO:0000256" key="8">
    <source>
        <dbReference type="ARBA" id="ARBA00022776"/>
    </source>
</evidence>
<evidence type="ECO:0000256" key="3">
    <source>
        <dbReference type="ARBA" id="ARBA00011467"/>
    </source>
</evidence>
<dbReference type="GO" id="GO:0051321">
    <property type="term" value="P:meiotic cell cycle"/>
    <property type="evidence" value="ECO:0007669"/>
    <property type="project" value="UniProtKB-KW"/>
</dbReference>
<dbReference type="CDD" id="cd22254">
    <property type="entry name" value="CSB_WHD"/>
    <property type="match status" value="1"/>
</dbReference>
<feature type="compositionally biased region" description="Polar residues" evidence="19">
    <location>
        <begin position="969"/>
        <end position="983"/>
    </location>
</feature>
<keyword evidence="5" id="KW-0132">Cell division</keyword>
<evidence type="ECO:0000256" key="16">
    <source>
        <dbReference type="ARBA" id="ARBA00023306"/>
    </source>
</evidence>
<keyword evidence="13" id="KW-0234">DNA repair</keyword>
<evidence type="ECO:0000256" key="15">
    <source>
        <dbReference type="ARBA" id="ARBA00023254"/>
    </source>
</evidence>
<dbReference type="Proteomes" id="UP001152798">
    <property type="component" value="Chromosome 1"/>
</dbReference>
<evidence type="ECO:0000256" key="1">
    <source>
        <dbReference type="ARBA" id="ARBA00004123"/>
    </source>
</evidence>
<evidence type="ECO:0000256" key="14">
    <source>
        <dbReference type="ARBA" id="ARBA00023242"/>
    </source>
</evidence>
<dbReference type="GO" id="GO:0005524">
    <property type="term" value="F:ATP binding"/>
    <property type="evidence" value="ECO:0007669"/>
    <property type="project" value="InterPro"/>
</dbReference>
<evidence type="ECO:0000313" key="22">
    <source>
        <dbReference type="EMBL" id="CAH1391989.1"/>
    </source>
</evidence>
<keyword evidence="14" id="KW-0539">Nucleus</keyword>
<dbReference type="PROSITE" id="PS51192">
    <property type="entry name" value="HELICASE_ATP_BIND_1"/>
    <property type="match status" value="1"/>
</dbReference>
<evidence type="ECO:0000256" key="17">
    <source>
        <dbReference type="ARBA" id="ARBA00024776"/>
    </source>
</evidence>
<evidence type="ECO:0000256" key="2">
    <source>
        <dbReference type="ARBA" id="ARBA00007025"/>
    </source>
</evidence>
<keyword evidence="12" id="KW-0238">DNA-binding</keyword>
<dbReference type="EMBL" id="OV725077">
    <property type="protein sequence ID" value="CAH1391989.1"/>
    <property type="molecule type" value="Genomic_DNA"/>
</dbReference>
<dbReference type="SMART" id="SM00487">
    <property type="entry name" value="DEXDc"/>
    <property type="match status" value="1"/>
</dbReference>
<dbReference type="InterPro" id="IPR038718">
    <property type="entry name" value="SNF2-like_sf"/>
</dbReference>
<evidence type="ECO:0000256" key="11">
    <source>
        <dbReference type="ARBA" id="ARBA00022840"/>
    </source>
</evidence>
<feature type="compositionally biased region" description="Basic residues" evidence="19">
    <location>
        <begin position="239"/>
        <end position="252"/>
    </location>
</feature>
<dbReference type="AlphaFoldDB" id="A0A9P0E1B3"/>
<evidence type="ECO:0000259" key="20">
    <source>
        <dbReference type="PROSITE" id="PS51192"/>
    </source>
</evidence>
<comment type="similarity">
    <text evidence="2">Belongs to the SNF2/RAD54 helicase family.</text>
</comment>
<dbReference type="OrthoDB" id="413460at2759"/>
<feature type="compositionally biased region" description="Acidic residues" evidence="19">
    <location>
        <begin position="85"/>
        <end position="94"/>
    </location>
</feature>
<keyword evidence="7" id="KW-0227">DNA damage</keyword>
<dbReference type="Gene3D" id="3.40.50.10810">
    <property type="entry name" value="Tandem AAA-ATPase domain"/>
    <property type="match status" value="1"/>
</dbReference>
<feature type="region of interest" description="Disordered" evidence="19">
    <location>
        <begin position="135"/>
        <end position="205"/>
    </location>
</feature>
<evidence type="ECO:0000256" key="7">
    <source>
        <dbReference type="ARBA" id="ARBA00022763"/>
    </source>
</evidence>
<keyword evidence="23" id="KW-1185">Reference proteome</keyword>
<comment type="subcellular location">
    <subcellularLocation>
        <location evidence="1">Nucleus</location>
    </subcellularLocation>
</comment>
<gene>
    <name evidence="22" type="ORF">NEZAVI_LOCUS2900</name>
</gene>
<feature type="region of interest" description="Disordered" evidence="19">
    <location>
        <begin position="79"/>
        <end position="123"/>
    </location>
</feature>
<dbReference type="GO" id="GO:0051301">
    <property type="term" value="P:cell division"/>
    <property type="evidence" value="ECO:0007669"/>
    <property type="project" value="UniProtKB-KW"/>
</dbReference>
<dbReference type="PANTHER" id="PTHR45629">
    <property type="entry name" value="SNF2/RAD54 FAMILY MEMBER"/>
    <property type="match status" value="1"/>
</dbReference>
<dbReference type="GO" id="GO:0005634">
    <property type="term" value="C:nucleus"/>
    <property type="evidence" value="ECO:0007669"/>
    <property type="project" value="TreeGrafter"/>
</dbReference>
<keyword evidence="8" id="KW-0498">Mitosis</keyword>
<organism evidence="22 23">
    <name type="scientific">Nezara viridula</name>
    <name type="common">Southern green stink bug</name>
    <name type="synonym">Cimex viridulus</name>
    <dbReference type="NCBI Taxonomy" id="85310"/>
    <lineage>
        <taxon>Eukaryota</taxon>
        <taxon>Metazoa</taxon>
        <taxon>Ecdysozoa</taxon>
        <taxon>Arthropoda</taxon>
        <taxon>Hexapoda</taxon>
        <taxon>Insecta</taxon>
        <taxon>Pterygota</taxon>
        <taxon>Neoptera</taxon>
        <taxon>Paraneoptera</taxon>
        <taxon>Hemiptera</taxon>
        <taxon>Heteroptera</taxon>
        <taxon>Panheteroptera</taxon>
        <taxon>Pentatomomorpha</taxon>
        <taxon>Pentatomoidea</taxon>
        <taxon>Pentatomidae</taxon>
        <taxon>Pentatominae</taxon>
        <taxon>Nezara</taxon>
    </lineage>
</organism>
<dbReference type="InterPro" id="IPR000330">
    <property type="entry name" value="SNF2_N"/>
</dbReference>
<name>A0A9P0E1B3_NEZVI</name>
<evidence type="ECO:0000256" key="9">
    <source>
        <dbReference type="ARBA" id="ARBA00022801"/>
    </source>
</evidence>
<evidence type="ECO:0000256" key="13">
    <source>
        <dbReference type="ARBA" id="ARBA00023204"/>
    </source>
</evidence>
<dbReference type="FunFam" id="3.40.50.10810:FF:000042">
    <property type="entry name" value="SNF2 family helicase-like protein"/>
    <property type="match status" value="1"/>
</dbReference>
<dbReference type="InterPro" id="IPR058951">
    <property type="entry name" value="WHD_Rad26_CSB-like"/>
</dbReference>
<feature type="region of interest" description="Disordered" evidence="19">
    <location>
        <begin position="957"/>
        <end position="983"/>
    </location>
</feature>
<dbReference type="InterPro" id="IPR001650">
    <property type="entry name" value="Helicase_C-like"/>
</dbReference>
<evidence type="ECO:0000256" key="12">
    <source>
        <dbReference type="ARBA" id="ARBA00023125"/>
    </source>
</evidence>
<dbReference type="InterPro" id="IPR027417">
    <property type="entry name" value="P-loop_NTPase"/>
</dbReference>
<feature type="domain" description="Helicase ATP-binding" evidence="20">
    <location>
        <begin position="334"/>
        <end position="510"/>
    </location>
</feature>
<evidence type="ECO:0000256" key="6">
    <source>
        <dbReference type="ARBA" id="ARBA00022741"/>
    </source>
</evidence>
<dbReference type="InterPro" id="IPR014001">
    <property type="entry name" value="Helicase_ATP-bd"/>
</dbReference>
<dbReference type="GO" id="GO:0008094">
    <property type="term" value="F:ATP-dependent activity, acting on DNA"/>
    <property type="evidence" value="ECO:0007669"/>
    <property type="project" value="TreeGrafter"/>
</dbReference>
<evidence type="ECO:0000256" key="4">
    <source>
        <dbReference type="ARBA" id="ARBA00015341"/>
    </source>
</evidence>
<dbReference type="SUPFAM" id="SSF52540">
    <property type="entry name" value="P-loop containing nucleoside triphosphate hydrolases"/>
    <property type="match status" value="2"/>
</dbReference>
<sequence length="1216" mass="138306">MEPMELENDLENEITEKSSSKFNVDISAIESIEKDKQAFELQSLEISVFDQSTFEKGVIQQVGKALTGDSDHFLKSEDLITNELENVDPDDDDEQPPKGKQLSTLSNKFTKQNKSNAADPVSKIEEYLRTQAKLQESRKVLPKKKNIELNKLPSTSEKKAPKLNTKSKKKELKSHFLGPTKRKKKKNEKLGCKSGKPKVDSPAAQPGEMNYIYLDTSGSEYIPSDDSVSSFEFELSPSKKPKLGNGPRKKKASVNDNNLSSDSDWESAEEEVSKRKSKKEADDGDTEVYCKRLKINRINKYEMGTVEIDEDFIIPRDIWDKLYEYQKDAVKWFWSLNRQQCGGILGDEMGLGKTIQMIAFLAALDRSERIDRYTRYTGLGPTLIVCPTTVMHQWVREFHKWYPPLRVAILHESGTYGGKDRKKLINSVHSDPWGVIITSYSGLVQHQESIVSRQWHYVILDEGHKIRNPKAKVTIAAKEIDTPNRIILSGSPLQNNLQELWSLIDFVYPDKLGTLQMFMETLAVPIVQGGYANASQTQVVTAHKCATILKDTITPYLLRRMKDDVGSHINLPEKKEQVLFCKLTHDQRELYKNYIENIDVDEVLRGKAKIFVPLINLRKICNHPDLYSGGPQRNFHISSGDSPAKESHFGYWERAGKMIVIETLLKIWKEQGHRVLIFTQGKKMLMIMENFIKRSNYKYLRLDGTTSISTRQPLIDKFNKDITYFVMLLTTRVGGLGVNLTGANRVVIYDPDWNPATDSQARERAWRIGQEKDVTIYRLITAGTIEEKIYHRQIFKQFLSNRVLKDPRQRRFFKSNDLMELFTLTETVKNGTTETAAIFAGTGSEVTEKKLESKIKKTISNRKSDSNDEEITFSQSKIDQMKKLAQLISKKLSDKNNVDKSADKVQSEGQNIKTDKTIVEADIPKEEEEDIYGPDGSINISAAVKVIASLKDHNNSLSNSEASLKDRNNSLSNSECTSNNVSNKETVRTANEIETVSPVECSVNKNHEKKKKSRRKSSDNFATFDGQVVPHLIKKRRYKRDKQNDAKEKYISQDDYVLKKLFSKGIDSALLHDKIVEDGPSDFAIVEAEAERVAQDALKTLRKSRIGPSRFSIPPKNDKKPGDKPSLLDIIKKRNMILESSNSDQVLLSDMISWLQQQGGTSPTDDIVQKFRLRVGPGKSPLFKKLLENIATFYRGPDKVGYWTLRQEFNSSSTSQ</sequence>
<dbReference type="Gene3D" id="3.40.50.300">
    <property type="entry name" value="P-loop containing nucleotide triphosphate hydrolases"/>
    <property type="match status" value="1"/>
</dbReference>
<comment type="subunit">
    <text evidence="3">Interacts (via N-terminus) with spn-A/Rad51.</text>
</comment>
<protein>
    <recommendedName>
        <fullName evidence="4">DNA repair and recombination protein RAD54-like</fullName>
    </recommendedName>
    <alternativeName>
        <fullName evidence="18">Protein okra</fullName>
    </alternativeName>
</protein>
<keyword evidence="10" id="KW-0347">Helicase</keyword>
<dbReference type="GO" id="GO:0006283">
    <property type="term" value="P:transcription-coupled nucleotide-excision repair"/>
    <property type="evidence" value="ECO:0007669"/>
    <property type="project" value="TreeGrafter"/>
</dbReference>
<dbReference type="Pfam" id="PF00176">
    <property type="entry name" value="SNF2-rel_dom"/>
    <property type="match status" value="1"/>
</dbReference>
<keyword evidence="16" id="KW-0131">Cell cycle</keyword>
<evidence type="ECO:0000256" key="19">
    <source>
        <dbReference type="SAM" id="MobiDB-lite"/>
    </source>
</evidence>
<proteinExistence type="inferred from homology"/>
<dbReference type="PANTHER" id="PTHR45629:SF7">
    <property type="entry name" value="DNA EXCISION REPAIR PROTEIN ERCC-6-RELATED"/>
    <property type="match status" value="1"/>
</dbReference>
<dbReference type="GO" id="GO:0016787">
    <property type="term" value="F:hydrolase activity"/>
    <property type="evidence" value="ECO:0007669"/>
    <property type="project" value="UniProtKB-KW"/>
</dbReference>
<evidence type="ECO:0000259" key="21">
    <source>
        <dbReference type="PROSITE" id="PS51194"/>
    </source>
</evidence>
<keyword evidence="9" id="KW-0378">Hydrolase</keyword>
<keyword evidence="6" id="KW-0547">Nucleotide-binding</keyword>
<keyword evidence="15" id="KW-0469">Meiosis</keyword>
<dbReference type="CDD" id="cd18793">
    <property type="entry name" value="SF2_C_SNF"/>
    <property type="match status" value="1"/>
</dbReference>
<dbReference type="InterPro" id="IPR050496">
    <property type="entry name" value="SNF2_RAD54_helicase_repair"/>
</dbReference>
<dbReference type="Pfam" id="PF00271">
    <property type="entry name" value="Helicase_C"/>
    <property type="match status" value="1"/>
</dbReference>
<dbReference type="PROSITE" id="PS51194">
    <property type="entry name" value="HELICASE_CTER"/>
    <property type="match status" value="1"/>
</dbReference>
<feature type="region of interest" description="Disordered" evidence="19">
    <location>
        <begin position="236"/>
        <end position="281"/>
    </location>
</feature>
<dbReference type="SMART" id="SM00490">
    <property type="entry name" value="HELICc"/>
    <property type="match status" value="1"/>
</dbReference>
<feature type="region of interest" description="Disordered" evidence="19">
    <location>
        <begin position="1002"/>
        <end position="1021"/>
    </location>
</feature>